<reference evidence="2 3" key="1">
    <citation type="submission" date="2023-07" db="EMBL/GenBank/DDBJ databases">
        <title>Genomic Encyclopedia of Type Strains, Phase IV (KMG-IV): sequencing the most valuable type-strain genomes for metagenomic binning, comparative biology and taxonomic classification.</title>
        <authorList>
            <person name="Goeker M."/>
        </authorList>
    </citation>
    <scope>NUCLEOTIDE SEQUENCE [LARGE SCALE GENOMIC DNA]</scope>
    <source>
        <strain evidence="2 3">T98</strain>
    </source>
</reference>
<name>A0ABU3HB84_9BACL</name>
<proteinExistence type="predicted"/>
<organism evidence="2 3">
    <name type="scientific">Paenibacillus forsythiae</name>
    <dbReference type="NCBI Taxonomy" id="365616"/>
    <lineage>
        <taxon>Bacteria</taxon>
        <taxon>Bacillati</taxon>
        <taxon>Bacillota</taxon>
        <taxon>Bacilli</taxon>
        <taxon>Bacillales</taxon>
        <taxon>Paenibacillaceae</taxon>
        <taxon>Paenibacillus</taxon>
    </lineage>
</organism>
<evidence type="ECO:0000256" key="1">
    <source>
        <dbReference type="SAM" id="MobiDB-lite"/>
    </source>
</evidence>
<accession>A0ABU3HB84</accession>
<feature type="region of interest" description="Disordered" evidence="1">
    <location>
        <begin position="1"/>
        <end position="23"/>
    </location>
</feature>
<dbReference type="Pfam" id="PF14424">
    <property type="entry name" value="Toxin-deaminase"/>
    <property type="match status" value="1"/>
</dbReference>
<keyword evidence="3" id="KW-1185">Reference proteome</keyword>
<gene>
    <name evidence="2" type="ORF">J2Z22_003287</name>
</gene>
<dbReference type="InterPro" id="IPR032721">
    <property type="entry name" value="Toxin-deaminase"/>
</dbReference>
<evidence type="ECO:0008006" key="4">
    <source>
        <dbReference type="Google" id="ProtNLM"/>
    </source>
</evidence>
<comment type="caution">
    <text evidence="2">The sequence shown here is derived from an EMBL/GenBank/DDBJ whole genome shotgun (WGS) entry which is preliminary data.</text>
</comment>
<dbReference type="Proteomes" id="UP001248709">
    <property type="component" value="Unassembled WGS sequence"/>
</dbReference>
<evidence type="ECO:0000313" key="3">
    <source>
        <dbReference type="Proteomes" id="UP001248709"/>
    </source>
</evidence>
<protein>
    <recommendedName>
        <fullName evidence="4">Deaminase</fullName>
    </recommendedName>
</protein>
<dbReference type="EMBL" id="JAUSUY010000014">
    <property type="protein sequence ID" value="MDT3427711.1"/>
    <property type="molecule type" value="Genomic_DNA"/>
</dbReference>
<evidence type="ECO:0000313" key="2">
    <source>
        <dbReference type="EMBL" id="MDT3427711.1"/>
    </source>
</evidence>
<sequence>MQATGAIPVRSTGTSRAGGGGTRGSHPLKYLAGLALQGLISHYEHEKAKQAYYSKWIWGKVFTSARHIAHSGGPLELVKSLLNEANALQHAYHQIPAEVRSRWRASYDRYMAQQPKPLAKAPKSWWERYLQATGRSAIIQGQVAMAQADTLRNVSRKSADSLIQLAKGFYYAAEERNQKKFDSVGEFLDYVSLGIPKGMYLSYVERANKAFDSPNDTANWLTFGLHGTLREAMVPEDAWSPEHWSNIIGTVGFIEGTGSFFKPKPVLRNTVPKIKKAESSQALKPVKEVEGTGDGVRRSFRESTQSDRELVDSLRKKYTAGKKRNVAAVKGKIDGDEIDLESVSGEFTDNDYFNKGNFKPPQPEDYHYEGPISEFTSHTEQKIVEYLRLKYKDKADVKGKVEIISERPYCDNCIDLVDQFQKEFPNVEVVRVEVIPK</sequence>